<dbReference type="GO" id="GO:0008381">
    <property type="term" value="F:mechanosensitive monoatomic ion channel activity"/>
    <property type="evidence" value="ECO:0007669"/>
    <property type="project" value="InterPro"/>
</dbReference>
<evidence type="ECO:0000256" key="6">
    <source>
        <dbReference type="ARBA" id="ARBA00023136"/>
    </source>
</evidence>
<reference evidence="12 13" key="1">
    <citation type="submission" date="2019-01" db="EMBL/GenBank/DDBJ databases">
        <title>Litorilituus lipolytica sp. nov., isolated from intertidal sand of the Yellow Sea in China.</title>
        <authorList>
            <person name="Liu A."/>
        </authorList>
    </citation>
    <scope>NUCLEOTIDE SEQUENCE [LARGE SCALE GENOMIC DNA]</scope>
    <source>
        <strain evidence="12 13">RZ04</strain>
    </source>
</reference>
<comment type="function">
    <text evidence="7">Mechanosensitive channel that participates in the regulation of osmotic pressure changes within the cell, opening in response to stretch forces in the membrane lipid bilayer, without the need for other proteins. Contributes to normal resistance to hypoosmotic shock. Forms an ion channel of 1.0 nanosiemens conductance with a slight preference for anions.</text>
</comment>
<dbReference type="InterPro" id="IPR011066">
    <property type="entry name" value="MscS_channel_C_sf"/>
</dbReference>
<protein>
    <recommendedName>
        <fullName evidence="7">Small-conductance mechanosensitive channel</fullName>
    </recommendedName>
</protein>
<keyword evidence="8" id="KW-0175">Coiled coil</keyword>
<evidence type="ECO:0000259" key="9">
    <source>
        <dbReference type="Pfam" id="PF00924"/>
    </source>
</evidence>
<dbReference type="InterPro" id="IPR023408">
    <property type="entry name" value="MscS_beta-dom_sf"/>
</dbReference>
<comment type="subunit">
    <text evidence="7">Homoheptamer.</text>
</comment>
<evidence type="ECO:0000313" key="13">
    <source>
        <dbReference type="Proteomes" id="UP000315303"/>
    </source>
</evidence>
<dbReference type="Pfam" id="PF21088">
    <property type="entry name" value="MS_channel_1st"/>
    <property type="match status" value="1"/>
</dbReference>
<sequence length="517" mass="57582">MHQKRYIVGKVTKLQFAMIGLMLLLSPLTLIAKEENSEGYVASTTKDIRVPIDELELALLPLFKHEMEAEVQAWLTVLKNKATILSEAEILVSQKQHGVEVLTNLADSSSEVVEINESTDKKASDDVQEVEQEVQEDLAHLEELSQKLDNQNAEKAVASLEAKQNNLSALSEQASIFAVKLQERRKKLIASLTQLREEKNAVLERFNVVLSHWEAKGGDVKELKLYADALDTTNVDLSDGNATWLTFKGWLNSKEGGLLWLANLIKFCIAIFIVYLISMFIGAITDAALNRNKKISFLLKNFIQVMVRRIILSIGFIVSLTIIGVNVAPVLALIGAAGLVIGLALQSTLSNFASGMLILIYRPFDVGEVIEIDGVVGTVDSMTLLSTAIKTFDNQHLILPNNNVWGTTIINVTGSETRRVDLVFGIGYSDDLSKAQNILEQIVQQHSKVLDSPEAIIKVHELADSSVNFVCRPWVKTVDYWDVYWDITREVKEQFDKQGVSIPFPQQDVHLHHIKAD</sequence>
<accession>A0A502KR22</accession>
<dbReference type="Gene3D" id="3.30.70.100">
    <property type="match status" value="1"/>
</dbReference>
<evidence type="ECO:0000256" key="8">
    <source>
        <dbReference type="SAM" id="Coils"/>
    </source>
</evidence>
<evidence type="ECO:0000256" key="7">
    <source>
        <dbReference type="RuleBase" id="RU369025"/>
    </source>
</evidence>
<dbReference type="PANTHER" id="PTHR30221">
    <property type="entry name" value="SMALL-CONDUCTANCE MECHANOSENSITIVE CHANNEL"/>
    <property type="match status" value="1"/>
</dbReference>
<dbReference type="SUPFAM" id="SSF82861">
    <property type="entry name" value="Mechanosensitive channel protein MscS (YggB), transmembrane region"/>
    <property type="match status" value="1"/>
</dbReference>
<feature type="domain" description="Mechanosensitive ion channel MscS C-terminal" evidence="10">
    <location>
        <begin position="420"/>
        <end position="502"/>
    </location>
</feature>
<evidence type="ECO:0000256" key="5">
    <source>
        <dbReference type="ARBA" id="ARBA00022989"/>
    </source>
</evidence>
<dbReference type="SUPFAM" id="SSF50182">
    <property type="entry name" value="Sm-like ribonucleoproteins"/>
    <property type="match status" value="1"/>
</dbReference>
<dbReference type="InterPro" id="IPR049278">
    <property type="entry name" value="MS_channel_C"/>
</dbReference>
<organism evidence="12 13">
    <name type="scientific">Litorilituus lipolyticus</name>
    <dbReference type="NCBI Taxonomy" id="2491017"/>
    <lineage>
        <taxon>Bacteria</taxon>
        <taxon>Pseudomonadati</taxon>
        <taxon>Pseudomonadota</taxon>
        <taxon>Gammaproteobacteria</taxon>
        <taxon>Alteromonadales</taxon>
        <taxon>Colwelliaceae</taxon>
        <taxon>Litorilituus</taxon>
    </lineage>
</organism>
<dbReference type="InterPro" id="IPR006685">
    <property type="entry name" value="MscS_channel_2nd"/>
</dbReference>
<evidence type="ECO:0000256" key="2">
    <source>
        <dbReference type="ARBA" id="ARBA00008017"/>
    </source>
</evidence>
<keyword evidence="6 7" id="KW-0472">Membrane</keyword>
<feature type="coiled-coil region" evidence="8">
    <location>
        <begin position="124"/>
        <end position="205"/>
    </location>
</feature>
<dbReference type="PANTHER" id="PTHR30221:SF1">
    <property type="entry name" value="SMALL-CONDUCTANCE MECHANOSENSITIVE CHANNEL"/>
    <property type="match status" value="1"/>
</dbReference>
<dbReference type="Pfam" id="PF00924">
    <property type="entry name" value="MS_channel_2nd"/>
    <property type="match status" value="1"/>
</dbReference>
<comment type="caution">
    <text evidence="7">Lacks conserved residue(s) required for the propagation of feature annotation.</text>
</comment>
<comment type="subcellular location">
    <subcellularLocation>
        <location evidence="7">Cell inner membrane</location>
        <topology evidence="7">Multi-pass membrane protein</topology>
    </subcellularLocation>
    <subcellularLocation>
        <location evidence="1">Cell membrane</location>
        <topology evidence="1">Multi-pass membrane protein</topology>
    </subcellularLocation>
</comment>
<keyword evidence="13" id="KW-1185">Reference proteome</keyword>
<evidence type="ECO:0000259" key="11">
    <source>
        <dbReference type="Pfam" id="PF21088"/>
    </source>
</evidence>
<dbReference type="AlphaFoldDB" id="A0A502KR22"/>
<comment type="caution">
    <text evidence="12">The sequence shown here is derived from an EMBL/GenBank/DDBJ whole genome shotgun (WGS) entry which is preliminary data.</text>
</comment>
<dbReference type="SUPFAM" id="SSF82689">
    <property type="entry name" value="Mechanosensitive channel protein MscS (YggB), C-terminal domain"/>
    <property type="match status" value="1"/>
</dbReference>
<dbReference type="Proteomes" id="UP000315303">
    <property type="component" value="Unassembled WGS sequence"/>
</dbReference>
<keyword evidence="7" id="KW-0997">Cell inner membrane</keyword>
<keyword evidence="7" id="KW-0406">Ion transport</keyword>
<proteinExistence type="inferred from homology"/>
<name>A0A502KR22_9GAMM</name>
<comment type="similarity">
    <text evidence="2 7">Belongs to the MscS (TC 1.A.23) family.</text>
</comment>
<feature type="domain" description="Mechanosensitive ion channel MscS" evidence="9">
    <location>
        <begin position="348"/>
        <end position="413"/>
    </location>
</feature>
<evidence type="ECO:0000256" key="4">
    <source>
        <dbReference type="ARBA" id="ARBA00022692"/>
    </source>
</evidence>
<dbReference type="Pfam" id="PF21082">
    <property type="entry name" value="MS_channel_3rd"/>
    <property type="match status" value="1"/>
</dbReference>
<dbReference type="InterPro" id="IPR010920">
    <property type="entry name" value="LSM_dom_sf"/>
</dbReference>
<keyword evidence="7" id="KW-0813">Transport</keyword>
<dbReference type="Gene3D" id="2.30.30.60">
    <property type="match status" value="1"/>
</dbReference>
<feature type="domain" description="Mechanosensitive ion channel transmembrane helices 2/3" evidence="11">
    <location>
        <begin position="310"/>
        <end position="346"/>
    </location>
</feature>
<feature type="transmembrane region" description="Helical" evidence="7">
    <location>
        <begin position="310"/>
        <end position="334"/>
    </location>
</feature>
<gene>
    <name evidence="12" type="ORF">EPA86_12420</name>
</gene>
<keyword evidence="7" id="KW-0407">Ion channel</keyword>
<feature type="transmembrane region" description="Helical" evidence="7">
    <location>
        <begin position="264"/>
        <end position="289"/>
    </location>
</feature>
<keyword evidence="4 7" id="KW-0812">Transmembrane</keyword>
<evidence type="ECO:0000256" key="3">
    <source>
        <dbReference type="ARBA" id="ARBA00022475"/>
    </source>
</evidence>
<dbReference type="OrthoDB" id="9809206at2"/>
<evidence type="ECO:0000256" key="1">
    <source>
        <dbReference type="ARBA" id="ARBA00004651"/>
    </source>
</evidence>
<keyword evidence="5 7" id="KW-1133">Transmembrane helix</keyword>
<dbReference type="EMBL" id="SAWY01000027">
    <property type="protein sequence ID" value="TPH14062.1"/>
    <property type="molecule type" value="Genomic_DNA"/>
</dbReference>
<evidence type="ECO:0000313" key="12">
    <source>
        <dbReference type="EMBL" id="TPH14062.1"/>
    </source>
</evidence>
<evidence type="ECO:0000259" key="10">
    <source>
        <dbReference type="Pfam" id="PF21082"/>
    </source>
</evidence>
<dbReference type="InterPro" id="IPR011014">
    <property type="entry name" value="MscS_channel_TM-2"/>
</dbReference>
<dbReference type="InterPro" id="IPR045275">
    <property type="entry name" value="MscS_archaea/bacteria_type"/>
</dbReference>
<dbReference type="GO" id="GO:0005886">
    <property type="term" value="C:plasma membrane"/>
    <property type="evidence" value="ECO:0007669"/>
    <property type="project" value="UniProtKB-SubCell"/>
</dbReference>
<dbReference type="InterPro" id="IPR049142">
    <property type="entry name" value="MS_channel_1st"/>
</dbReference>
<keyword evidence="3" id="KW-1003">Cell membrane</keyword>
<dbReference type="Gene3D" id="1.10.287.1260">
    <property type="match status" value="1"/>
</dbReference>